<feature type="non-terminal residue" evidence="1">
    <location>
        <position position="88"/>
    </location>
</feature>
<reference evidence="1 2" key="1">
    <citation type="journal article" date="2019" name="Genome Biol. Evol.">
        <title>Insights into the evolution of the New World diploid cottons (Gossypium, subgenus Houzingenia) based on genome sequencing.</title>
        <authorList>
            <person name="Grover C.E."/>
            <person name="Arick M.A. 2nd"/>
            <person name="Thrash A."/>
            <person name="Conover J.L."/>
            <person name="Sanders W.S."/>
            <person name="Peterson D.G."/>
            <person name="Frelichowski J.E."/>
            <person name="Scheffler J.A."/>
            <person name="Scheffler B.E."/>
            <person name="Wendel J.F."/>
        </authorList>
    </citation>
    <scope>NUCLEOTIDE SEQUENCE [LARGE SCALE GENOMIC DNA]</scope>
    <source>
        <strain evidence="1">4</strain>
        <tissue evidence="1">Leaf</tissue>
    </source>
</reference>
<keyword evidence="2" id="KW-1185">Reference proteome</keyword>
<sequence length="88" mass="9869">RLLGGSSEWNQEESKDLIELRKRLNEFQLLELHQRGDDKDSLSITEVKAGTVFRSSPFGSGSKICVGIPLAEMCNRSNGYDWKGRSPV</sequence>
<protein>
    <submittedName>
        <fullName evidence="1">Uncharacterized protein</fullName>
    </submittedName>
</protein>
<name>A0A7J8ZRB4_9ROSI</name>
<dbReference type="Proteomes" id="UP000593574">
    <property type="component" value="Unassembled WGS sequence"/>
</dbReference>
<dbReference type="EMBL" id="JABEZV010000007">
    <property type="protein sequence ID" value="MBA0714245.1"/>
    <property type="molecule type" value="Genomic_DNA"/>
</dbReference>
<organism evidence="1 2">
    <name type="scientific">Gossypium laxum</name>
    <dbReference type="NCBI Taxonomy" id="34288"/>
    <lineage>
        <taxon>Eukaryota</taxon>
        <taxon>Viridiplantae</taxon>
        <taxon>Streptophyta</taxon>
        <taxon>Embryophyta</taxon>
        <taxon>Tracheophyta</taxon>
        <taxon>Spermatophyta</taxon>
        <taxon>Magnoliopsida</taxon>
        <taxon>eudicotyledons</taxon>
        <taxon>Gunneridae</taxon>
        <taxon>Pentapetalae</taxon>
        <taxon>rosids</taxon>
        <taxon>malvids</taxon>
        <taxon>Malvales</taxon>
        <taxon>Malvaceae</taxon>
        <taxon>Malvoideae</taxon>
        <taxon>Gossypium</taxon>
    </lineage>
</organism>
<proteinExistence type="predicted"/>
<dbReference type="GO" id="GO:0016705">
    <property type="term" value="F:oxidoreductase activity, acting on paired donors, with incorporation or reduction of molecular oxygen"/>
    <property type="evidence" value="ECO:0007669"/>
    <property type="project" value="InterPro"/>
</dbReference>
<evidence type="ECO:0000313" key="1">
    <source>
        <dbReference type="EMBL" id="MBA0714245.1"/>
    </source>
</evidence>
<gene>
    <name evidence="1" type="ORF">Golax_013229</name>
</gene>
<dbReference type="GO" id="GO:0005506">
    <property type="term" value="F:iron ion binding"/>
    <property type="evidence" value="ECO:0007669"/>
    <property type="project" value="InterPro"/>
</dbReference>
<dbReference type="PROSITE" id="PS00086">
    <property type="entry name" value="CYTOCHROME_P450"/>
    <property type="match status" value="1"/>
</dbReference>
<accession>A0A7J8ZRB4</accession>
<dbReference type="InterPro" id="IPR017972">
    <property type="entry name" value="Cyt_P450_CS"/>
</dbReference>
<evidence type="ECO:0000313" key="2">
    <source>
        <dbReference type="Proteomes" id="UP000593574"/>
    </source>
</evidence>
<dbReference type="AlphaFoldDB" id="A0A7J8ZRB4"/>
<comment type="caution">
    <text evidence="1">The sequence shown here is derived from an EMBL/GenBank/DDBJ whole genome shotgun (WGS) entry which is preliminary data.</text>
</comment>